<evidence type="ECO:0000313" key="6">
    <source>
        <dbReference type="Proteomes" id="UP000485058"/>
    </source>
</evidence>
<comment type="caution">
    <text evidence="5">The sequence shown here is derived from an EMBL/GenBank/DDBJ whole genome shotgun (WGS) entry which is preliminary data.</text>
</comment>
<gene>
    <name evidence="5" type="ORF">HaLaN_13000</name>
</gene>
<accession>A0A699Z3C8</accession>
<reference evidence="5 6" key="1">
    <citation type="submission" date="2020-02" db="EMBL/GenBank/DDBJ databases">
        <title>Draft genome sequence of Haematococcus lacustris strain NIES-144.</title>
        <authorList>
            <person name="Morimoto D."/>
            <person name="Nakagawa S."/>
            <person name="Yoshida T."/>
            <person name="Sawayama S."/>
        </authorList>
    </citation>
    <scope>NUCLEOTIDE SEQUENCE [LARGE SCALE GENOMIC DNA]</scope>
    <source>
        <strain evidence="5 6">NIES-144</strain>
    </source>
</reference>
<name>A0A699Z3C8_HAELA</name>
<dbReference type="PANTHER" id="PTHR12972:SF0">
    <property type="entry name" value="PROTEIN DOWNSTREAM NEIGHBOR OF SON"/>
    <property type="match status" value="1"/>
</dbReference>
<comment type="similarity">
    <text evidence="4">Belongs to the DONSON family.</text>
</comment>
<comment type="subcellular location">
    <subcellularLocation>
        <location evidence="1">Nucleus</location>
    </subcellularLocation>
</comment>
<feature type="non-terminal residue" evidence="5">
    <location>
        <position position="1"/>
    </location>
</feature>
<keyword evidence="2" id="KW-0217">Developmental protein</keyword>
<dbReference type="Proteomes" id="UP000485058">
    <property type="component" value="Unassembled WGS sequence"/>
</dbReference>
<dbReference type="GO" id="GO:0033260">
    <property type="term" value="P:nuclear DNA replication"/>
    <property type="evidence" value="ECO:0007669"/>
    <property type="project" value="TreeGrafter"/>
</dbReference>
<proteinExistence type="inferred from homology"/>
<evidence type="ECO:0000313" key="5">
    <source>
        <dbReference type="EMBL" id="GFH16561.1"/>
    </source>
</evidence>
<protein>
    <submittedName>
        <fullName evidence="5">Uncharacterized protein</fullName>
    </submittedName>
</protein>
<dbReference type="EMBL" id="BLLF01001015">
    <property type="protein sequence ID" value="GFH16561.1"/>
    <property type="molecule type" value="Genomic_DNA"/>
</dbReference>
<dbReference type="InterPro" id="IPR024861">
    <property type="entry name" value="Donson"/>
</dbReference>
<keyword evidence="3" id="KW-0539">Nucleus</keyword>
<sequence length="175" mass="17954">MAVRHGLSSGLYVNSAEGSRHPVCILFTGPGTRGSRAPQALMSHSSTALRAKLAAAGLDFSLPLAHTTNVAAGHHNGCAGDLQGGEEAGEKAGAGKQVAVKDGKPQSLLLFKGAAAVHGLFDWLIQDAGFVAQSVADLAADLPLLLAPVPFEGATLHQPAVKVGHLFNRVAVWLL</sequence>
<keyword evidence="6" id="KW-1185">Reference proteome</keyword>
<dbReference type="PANTHER" id="PTHR12972">
    <property type="entry name" value="DOWNSTREAM NEIGHBOR OF SON"/>
    <property type="match status" value="1"/>
</dbReference>
<evidence type="ECO:0000256" key="4">
    <source>
        <dbReference type="ARBA" id="ARBA00025806"/>
    </source>
</evidence>
<evidence type="ECO:0000256" key="2">
    <source>
        <dbReference type="ARBA" id="ARBA00022473"/>
    </source>
</evidence>
<evidence type="ECO:0000256" key="1">
    <source>
        <dbReference type="ARBA" id="ARBA00004123"/>
    </source>
</evidence>
<dbReference type="GO" id="GO:0005634">
    <property type="term" value="C:nucleus"/>
    <property type="evidence" value="ECO:0007669"/>
    <property type="project" value="UniProtKB-SubCell"/>
</dbReference>
<evidence type="ECO:0000256" key="3">
    <source>
        <dbReference type="ARBA" id="ARBA00023242"/>
    </source>
</evidence>
<dbReference type="AlphaFoldDB" id="A0A699Z3C8"/>
<organism evidence="5 6">
    <name type="scientific">Haematococcus lacustris</name>
    <name type="common">Green alga</name>
    <name type="synonym">Haematococcus pluvialis</name>
    <dbReference type="NCBI Taxonomy" id="44745"/>
    <lineage>
        <taxon>Eukaryota</taxon>
        <taxon>Viridiplantae</taxon>
        <taxon>Chlorophyta</taxon>
        <taxon>core chlorophytes</taxon>
        <taxon>Chlorophyceae</taxon>
        <taxon>CS clade</taxon>
        <taxon>Chlamydomonadales</taxon>
        <taxon>Haematococcaceae</taxon>
        <taxon>Haematococcus</taxon>
    </lineage>
</organism>